<dbReference type="Proteomes" id="UP001056778">
    <property type="component" value="Chromosome 7"/>
</dbReference>
<dbReference type="EMBL" id="CM043021">
    <property type="protein sequence ID" value="KAI4457843.1"/>
    <property type="molecule type" value="Genomic_DNA"/>
</dbReference>
<proteinExistence type="predicted"/>
<keyword evidence="2" id="KW-1185">Reference proteome</keyword>
<name>A0ACB9SR91_HOLOL</name>
<gene>
    <name evidence="1" type="ORF">MML48_7g00021798</name>
</gene>
<protein>
    <submittedName>
        <fullName evidence="1">Uncharacterized protein</fullName>
    </submittedName>
</protein>
<sequence>MKEDCKKGHVRAPRQSTRRQRTFSGKKRAYAKKEVAKVYGGKKVDDVWMRRTNEELSELYGEPSITNVVRASRMRWLGHVSRLDASRPTNQVLPKGITGRRRRGRPRTEWLQAVEADLKKIGIKDWHKRTGNRKEWRTICNQAMGLLGS</sequence>
<organism evidence="1 2">
    <name type="scientific">Holotrichia oblita</name>
    <name type="common">Chafer beetle</name>
    <dbReference type="NCBI Taxonomy" id="644536"/>
    <lineage>
        <taxon>Eukaryota</taxon>
        <taxon>Metazoa</taxon>
        <taxon>Ecdysozoa</taxon>
        <taxon>Arthropoda</taxon>
        <taxon>Hexapoda</taxon>
        <taxon>Insecta</taxon>
        <taxon>Pterygota</taxon>
        <taxon>Neoptera</taxon>
        <taxon>Endopterygota</taxon>
        <taxon>Coleoptera</taxon>
        <taxon>Polyphaga</taxon>
        <taxon>Scarabaeiformia</taxon>
        <taxon>Scarabaeidae</taxon>
        <taxon>Melolonthinae</taxon>
        <taxon>Holotrichia</taxon>
    </lineage>
</organism>
<evidence type="ECO:0000313" key="2">
    <source>
        <dbReference type="Proteomes" id="UP001056778"/>
    </source>
</evidence>
<evidence type="ECO:0000313" key="1">
    <source>
        <dbReference type="EMBL" id="KAI4457843.1"/>
    </source>
</evidence>
<accession>A0ACB9SR91</accession>
<reference evidence="1" key="1">
    <citation type="submission" date="2022-04" db="EMBL/GenBank/DDBJ databases">
        <title>Chromosome-scale genome assembly of Holotrichia oblita Faldermann.</title>
        <authorList>
            <person name="Rongchong L."/>
        </authorList>
    </citation>
    <scope>NUCLEOTIDE SEQUENCE</scope>
    <source>
        <strain evidence="1">81SQS9</strain>
    </source>
</reference>
<comment type="caution">
    <text evidence="1">The sequence shown here is derived from an EMBL/GenBank/DDBJ whole genome shotgun (WGS) entry which is preliminary data.</text>
</comment>